<dbReference type="GeneID" id="68859838"/>
<dbReference type="PROSITE" id="PS51318">
    <property type="entry name" value="TAT"/>
    <property type="match status" value="1"/>
</dbReference>
<accession>A0A897NDJ2</accession>
<gene>
    <name evidence="1" type="ORF">HSBGL_0310</name>
</gene>
<proteinExistence type="predicted"/>
<dbReference type="Proteomes" id="UP000663305">
    <property type="component" value="Chromosome"/>
</dbReference>
<organism evidence="1 2">
    <name type="scientific">Halapricum desulfuricans</name>
    <dbReference type="NCBI Taxonomy" id="2841257"/>
    <lineage>
        <taxon>Archaea</taxon>
        <taxon>Methanobacteriati</taxon>
        <taxon>Methanobacteriota</taxon>
        <taxon>Stenosarchaea group</taxon>
        <taxon>Halobacteria</taxon>
        <taxon>Halobacteriales</taxon>
        <taxon>Haloarculaceae</taxon>
        <taxon>Halapricum</taxon>
    </lineage>
</organism>
<dbReference type="RefSeq" id="WP_229125338.1">
    <property type="nucleotide sequence ID" value="NZ_CP064789.1"/>
</dbReference>
<evidence type="ECO:0000313" key="2">
    <source>
        <dbReference type="Proteomes" id="UP000663305"/>
    </source>
</evidence>
<sequence length="229" mass="24395">MTKRRKFLLGMGSLAAGGAAAIGSGAFSTMSADRSMSVNVADDHKAYLGLDPSISEYASLQSDGSMALEFDGSNGQKGAGLNPDANTKFHNVFKVVNNGTNPVNILLTGLDTSDKDGDGVDPIAIFFTYEELTNHVVGYDAYGDSNRNDDLLWGSPNPLKGAGDWAPSGDWYMQLNPGDEAYVHMEFYLKDSYPDSSVGVKDEIPSEISLTAQGADEFTGRGIDQLEGE</sequence>
<dbReference type="AlphaFoldDB" id="A0A897NDJ2"/>
<dbReference type="InterPro" id="IPR006311">
    <property type="entry name" value="TAT_signal"/>
</dbReference>
<name>A0A897NDJ2_9EURY</name>
<protein>
    <submittedName>
        <fullName evidence="1">DUF1102 family</fullName>
    </submittedName>
</protein>
<reference evidence="1" key="1">
    <citation type="submission" date="2020-11" db="EMBL/GenBank/DDBJ databases">
        <title>Carbohydrate-dependent, anaerobic sulfur respiration: A novel catabolism in halophilic archaea.</title>
        <authorList>
            <person name="Sorokin D.Y."/>
            <person name="Messina E."/>
            <person name="Smedile F."/>
            <person name="La Cono V."/>
            <person name="Hallsworth J.E."/>
            <person name="Yakimov M.M."/>
        </authorList>
    </citation>
    <scope>NUCLEOTIDE SEQUENCE</scope>
    <source>
        <strain evidence="1">HSR-Bgl</strain>
    </source>
</reference>
<evidence type="ECO:0000313" key="1">
    <source>
        <dbReference type="EMBL" id="QSG10747.1"/>
    </source>
</evidence>
<dbReference type="EMBL" id="CP064789">
    <property type="protein sequence ID" value="QSG10747.1"/>
    <property type="molecule type" value="Genomic_DNA"/>
</dbReference>